<dbReference type="PANTHER" id="PTHR39515:SF2">
    <property type="entry name" value="HTH-TYPE TRANSCRIPTIONAL REGULATOR RV0880"/>
    <property type="match status" value="1"/>
</dbReference>
<name>A0A329Y8B2_RHITR</name>
<dbReference type="RefSeq" id="WP_112345528.1">
    <property type="nucleotide sequence ID" value="NZ_QMKK01000061.1"/>
</dbReference>
<dbReference type="SUPFAM" id="SSF46785">
    <property type="entry name" value="Winged helix' DNA-binding domain"/>
    <property type="match status" value="1"/>
</dbReference>
<dbReference type="InterPro" id="IPR036390">
    <property type="entry name" value="WH_DNA-bd_sf"/>
</dbReference>
<dbReference type="SMART" id="SM00347">
    <property type="entry name" value="HTH_MARR"/>
    <property type="match status" value="1"/>
</dbReference>
<dbReference type="EMBL" id="QMKK01000061">
    <property type="protein sequence ID" value="RAX37265.1"/>
    <property type="molecule type" value="Genomic_DNA"/>
</dbReference>
<dbReference type="PANTHER" id="PTHR39515">
    <property type="entry name" value="CONSERVED PROTEIN"/>
    <property type="match status" value="1"/>
</dbReference>
<protein>
    <submittedName>
        <fullName evidence="2">Transcriptional regulator</fullName>
    </submittedName>
</protein>
<proteinExistence type="predicted"/>
<dbReference type="PRINTS" id="PR00598">
    <property type="entry name" value="HTHMARR"/>
</dbReference>
<reference evidence="2 3" key="1">
    <citation type="submission" date="2018-06" db="EMBL/GenBank/DDBJ databases">
        <title>Whole Genome Sequence of an efficient microsymbiont, Rhizobium tropici.</title>
        <authorList>
            <person name="Srinivasan R."/>
            <person name="Singh H.V."/>
            <person name="Srivastava R."/>
            <person name="Kumari B."/>
            <person name="Radhakrishna A."/>
        </authorList>
    </citation>
    <scope>NUCLEOTIDE SEQUENCE [LARGE SCALE GENOMIC DNA]</scope>
    <source>
        <strain evidence="2 3">IGFRI Rhizo-19</strain>
    </source>
</reference>
<sequence>MAKDLDQEALFLLRAVLALGRRLRSERPEGAVTLAAISLLGTLGRLGPTPAVQLAAEERLQPQSLTRIIAGLQRDGLIERRRDPTDRRALIIALTEKGKTVFADDLRARQAWLRDAMLGALSEEERTALIAAADIMLKLAFDGHGKRDTGLHDSLDR</sequence>
<dbReference type="Pfam" id="PF01047">
    <property type="entry name" value="MarR"/>
    <property type="match status" value="1"/>
</dbReference>
<evidence type="ECO:0000313" key="2">
    <source>
        <dbReference type="EMBL" id="RAX37265.1"/>
    </source>
</evidence>
<dbReference type="PROSITE" id="PS50995">
    <property type="entry name" value="HTH_MARR_2"/>
    <property type="match status" value="1"/>
</dbReference>
<gene>
    <name evidence="2" type="ORF">DQ393_31055</name>
</gene>
<dbReference type="InterPro" id="IPR000835">
    <property type="entry name" value="HTH_MarR-typ"/>
</dbReference>
<evidence type="ECO:0000313" key="3">
    <source>
        <dbReference type="Proteomes" id="UP000251205"/>
    </source>
</evidence>
<accession>A0A329Y8B2</accession>
<dbReference type="AlphaFoldDB" id="A0A329Y8B2"/>
<evidence type="ECO:0000259" key="1">
    <source>
        <dbReference type="PROSITE" id="PS50995"/>
    </source>
</evidence>
<dbReference type="Gene3D" id="1.10.10.10">
    <property type="entry name" value="Winged helix-like DNA-binding domain superfamily/Winged helix DNA-binding domain"/>
    <property type="match status" value="1"/>
</dbReference>
<dbReference type="OrthoDB" id="8447118at2"/>
<dbReference type="Proteomes" id="UP000251205">
    <property type="component" value="Unassembled WGS sequence"/>
</dbReference>
<dbReference type="InterPro" id="IPR036388">
    <property type="entry name" value="WH-like_DNA-bd_sf"/>
</dbReference>
<comment type="caution">
    <text evidence="2">The sequence shown here is derived from an EMBL/GenBank/DDBJ whole genome shotgun (WGS) entry which is preliminary data.</text>
</comment>
<dbReference type="InterPro" id="IPR052526">
    <property type="entry name" value="HTH-type_Bedaq_tolerance"/>
</dbReference>
<feature type="domain" description="HTH marR-type" evidence="1">
    <location>
        <begin position="1"/>
        <end position="138"/>
    </location>
</feature>
<dbReference type="GO" id="GO:0003700">
    <property type="term" value="F:DNA-binding transcription factor activity"/>
    <property type="evidence" value="ECO:0007669"/>
    <property type="project" value="InterPro"/>
</dbReference>
<organism evidence="2 3">
    <name type="scientific">Rhizobium tropici</name>
    <dbReference type="NCBI Taxonomy" id="398"/>
    <lineage>
        <taxon>Bacteria</taxon>
        <taxon>Pseudomonadati</taxon>
        <taxon>Pseudomonadota</taxon>
        <taxon>Alphaproteobacteria</taxon>
        <taxon>Hyphomicrobiales</taxon>
        <taxon>Rhizobiaceae</taxon>
        <taxon>Rhizobium/Agrobacterium group</taxon>
        <taxon>Rhizobium</taxon>
    </lineage>
</organism>